<dbReference type="EMBL" id="JBHTIS010004294">
    <property type="protein sequence ID" value="MFD1052288.1"/>
    <property type="molecule type" value="Genomic_DNA"/>
</dbReference>
<sequence>MTSTQIETALNAAVLAPSPLNTQPWLFEVGGDHVDLVLDESRILPIADPHGREARMACGAALLNMRLSLRSQGLYVQWKLLPDVRRPTL</sequence>
<dbReference type="InterPro" id="IPR000415">
    <property type="entry name" value="Nitroreductase-like"/>
</dbReference>
<dbReference type="SUPFAM" id="SSF55469">
    <property type="entry name" value="FMN-dependent nitroreductase-like"/>
    <property type="match status" value="1"/>
</dbReference>
<dbReference type="Proteomes" id="UP001597045">
    <property type="component" value="Unassembled WGS sequence"/>
</dbReference>
<evidence type="ECO:0000313" key="2">
    <source>
        <dbReference type="Proteomes" id="UP001597045"/>
    </source>
</evidence>
<organism evidence="1 2">
    <name type="scientific">Kibdelosporangium lantanae</name>
    <dbReference type="NCBI Taxonomy" id="1497396"/>
    <lineage>
        <taxon>Bacteria</taxon>
        <taxon>Bacillati</taxon>
        <taxon>Actinomycetota</taxon>
        <taxon>Actinomycetes</taxon>
        <taxon>Pseudonocardiales</taxon>
        <taxon>Pseudonocardiaceae</taxon>
        <taxon>Kibdelosporangium</taxon>
    </lineage>
</organism>
<keyword evidence="2" id="KW-1185">Reference proteome</keyword>
<name>A0ABW3MQ95_9PSEU</name>
<proteinExistence type="predicted"/>
<protein>
    <submittedName>
        <fullName evidence="1">Nitroreductase family protein</fullName>
    </submittedName>
</protein>
<comment type="caution">
    <text evidence="1">The sequence shown here is derived from an EMBL/GenBank/DDBJ whole genome shotgun (WGS) entry which is preliminary data.</text>
</comment>
<dbReference type="Gene3D" id="3.40.109.30">
    <property type="entry name" value="putative nitroreductase (tm1586), domain 2"/>
    <property type="match status" value="1"/>
</dbReference>
<reference evidence="2" key="1">
    <citation type="journal article" date="2019" name="Int. J. Syst. Evol. Microbiol.">
        <title>The Global Catalogue of Microorganisms (GCM) 10K type strain sequencing project: providing services to taxonomists for standard genome sequencing and annotation.</title>
        <authorList>
            <consortium name="The Broad Institute Genomics Platform"/>
            <consortium name="The Broad Institute Genome Sequencing Center for Infectious Disease"/>
            <person name="Wu L."/>
            <person name="Ma J."/>
        </authorList>
    </citation>
    <scope>NUCLEOTIDE SEQUENCE [LARGE SCALE GENOMIC DNA]</scope>
    <source>
        <strain evidence="2">JCM 31486</strain>
    </source>
</reference>
<feature type="non-terminal residue" evidence="1">
    <location>
        <position position="89"/>
    </location>
</feature>
<gene>
    <name evidence="1" type="ORF">ACFQ1S_45285</name>
</gene>
<accession>A0ABW3MQ95</accession>
<evidence type="ECO:0000313" key="1">
    <source>
        <dbReference type="EMBL" id="MFD1052288.1"/>
    </source>
</evidence>